<name>A0A9Q4HCB3_BACSC</name>
<dbReference type="Proteomes" id="UP001070352">
    <property type="component" value="Unassembled WGS sequence"/>
</dbReference>
<gene>
    <name evidence="1" type="ORF">MOC45_21215</name>
</gene>
<comment type="caution">
    <text evidence="1">The sequence shown here is derived from an EMBL/GenBank/DDBJ whole genome shotgun (WGS) entry which is preliminary data.</text>
</comment>
<organism evidence="1 2">
    <name type="scientific">Bacillus spizizenii</name>
    <name type="common">Bacillus subtilis subsp. spizizenii</name>
    <dbReference type="NCBI Taxonomy" id="96241"/>
    <lineage>
        <taxon>Bacteria</taxon>
        <taxon>Bacillati</taxon>
        <taxon>Bacillota</taxon>
        <taxon>Bacilli</taxon>
        <taxon>Bacillales</taxon>
        <taxon>Bacillaceae</taxon>
        <taxon>Bacillus</taxon>
    </lineage>
</organism>
<proteinExistence type="predicted"/>
<protein>
    <submittedName>
        <fullName evidence="1">Uncharacterized protein</fullName>
    </submittedName>
</protein>
<evidence type="ECO:0000313" key="1">
    <source>
        <dbReference type="EMBL" id="MCY8123064.1"/>
    </source>
</evidence>
<accession>A0A9Q4HCB3</accession>
<sequence>MAENNQSLQTIEQKALRIFEINRQQAAAEEEKALLKNSIKSAMKENKITEHLLPLDGNSDLKISLNERKTKKVDKEELATDLGISTEAAGKKDVLIKKVEEGRLTHDQFLGYLYEETSEQVQVRKVNA</sequence>
<dbReference type="EMBL" id="JALANJ010000053">
    <property type="protein sequence ID" value="MCY8123064.1"/>
    <property type="molecule type" value="Genomic_DNA"/>
</dbReference>
<reference evidence="1" key="1">
    <citation type="submission" date="2022-02" db="EMBL/GenBank/DDBJ databases">
        <title>Crop Bioprotection Bacillus Genome Sequencing.</title>
        <authorList>
            <person name="Dunlap C."/>
        </authorList>
    </citation>
    <scope>NUCLEOTIDE SEQUENCE</scope>
    <source>
        <strain evidence="1">M18B4</strain>
    </source>
</reference>
<dbReference type="AlphaFoldDB" id="A0A9Q4HCB3"/>
<evidence type="ECO:0000313" key="2">
    <source>
        <dbReference type="Proteomes" id="UP001070352"/>
    </source>
</evidence>